<comment type="catalytic activity">
    <reaction evidence="12 17">
        <text>ATP + H2O + phospholipidSide 1 = ADP + phosphate + phospholipidSide 2.</text>
        <dbReference type="EC" id="7.6.2.1"/>
    </reaction>
</comment>
<feature type="region of interest" description="Disordered" evidence="18">
    <location>
        <begin position="729"/>
        <end position="752"/>
    </location>
</feature>
<feature type="domain" description="P-type ATPase C-terminal" evidence="21">
    <location>
        <begin position="1280"/>
        <end position="1527"/>
    </location>
</feature>
<evidence type="ECO:0000256" key="14">
    <source>
        <dbReference type="PIRSR" id="PIRSR606539-1"/>
    </source>
</evidence>
<dbReference type="Gene3D" id="2.70.150.10">
    <property type="entry name" value="Calcium-transporting ATPase, cytoplasmic transduction domain A"/>
    <property type="match status" value="1"/>
</dbReference>
<dbReference type="EC" id="7.6.2.1" evidence="17"/>
<evidence type="ECO:0000256" key="15">
    <source>
        <dbReference type="PIRSR" id="PIRSR606539-2"/>
    </source>
</evidence>
<evidence type="ECO:0000259" key="20">
    <source>
        <dbReference type="Pfam" id="PF16209"/>
    </source>
</evidence>
<feature type="transmembrane region" description="Helical" evidence="17">
    <location>
        <begin position="1425"/>
        <end position="1447"/>
    </location>
</feature>
<feature type="binding site" evidence="15">
    <location>
        <position position="678"/>
    </location>
    <ligand>
        <name>ATP</name>
        <dbReference type="ChEBI" id="CHEBI:30616"/>
    </ligand>
</feature>
<keyword evidence="8 16" id="KW-0460">Magnesium</keyword>
<evidence type="ECO:0000256" key="9">
    <source>
        <dbReference type="ARBA" id="ARBA00022967"/>
    </source>
</evidence>
<dbReference type="NCBIfam" id="TIGR01652">
    <property type="entry name" value="ATPase-Plipid"/>
    <property type="match status" value="1"/>
</dbReference>
<evidence type="ECO:0000256" key="4">
    <source>
        <dbReference type="ARBA" id="ARBA00022692"/>
    </source>
</evidence>
<feature type="compositionally biased region" description="Basic and acidic residues" evidence="18">
    <location>
        <begin position="23"/>
        <end position="32"/>
    </location>
</feature>
<name>A0A4T0X4U0_9ASCO</name>
<evidence type="ECO:0000256" key="3">
    <source>
        <dbReference type="ARBA" id="ARBA00008109"/>
    </source>
</evidence>
<keyword evidence="11 17" id="KW-0472">Membrane</keyword>
<dbReference type="PANTHER" id="PTHR24092:SF174">
    <property type="entry name" value="PHOSPHOLIPID-TRANSPORTING ATPASE DNF3-RELATED"/>
    <property type="match status" value="1"/>
</dbReference>
<feature type="binding site" evidence="15">
    <location>
        <position position="1257"/>
    </location>
    <ligand>
        <name>ATP</name>
        <dbReference type="ChEBI" id="CHEBI:30616"/>
    </ligand>
</feature>
<feature type="binding site" evidence="15">
    <location>
        <position position="1233"/>
    </location>
    <ligand>
        <name>ATP</name>
        <dbReference type="ChEBI" id="CHEBI:30616"/>
    </ligand>
</feature>
<keyword evidence="5 16" id="KW-0479">Metal-binding</keyword>
<dbReference type="InterPro" id="IPR006539">
    <property type="entry name" value="P-type_ATPase_IV"/>
</dbReference>
<proteinExistence type="inferred from homology"/>
<keyword evidence="10 17" id="KW-1133">Transmembrane helix</keyword>
<dbReference type="STRING" id="52247.A0A4T0X4U0"/>
<comment type="catalytic activity">
    <reaction evidence="13">
        <text>a 1,2-diacyl-sn-glycero-3-phosphoethanolamine(out) + ATP + H2O = a 1,2-diacyl-sn-glycero-3-phosphoethanolamine(in) + ADP + phosphate + H(+)</text>
        <dbReference type="Rhea" id="RHEA:66132"/>
        <dbReference type="ChEBI" id="CHEBI:15377"/>
        <dbReference type="ChEBI" id="CHEBI:15378"/>
        <dbReference type="ChEBI" id="CHEBI:30616"/>
        <dbReference type="ChEBI" id="CHEBI:43474"/>
        <dbReference type="ChEBI" id="CHEBI:64612"/>
        <dbReference type="ChEBI" id="CHEBI:456216"/>
    </reaction>
    <physiologicalReaction direction="left-to-right" evidence="13">
        <dbReference type="Rhea" id="RHEA:66133"/>
    </physiologicalReaction>
</comment>
<feature type="binding site" evidence="15">
    <location>
        <position position="1227"/>
    </location>
    <ligand>
        <name>ATP</name>
        <dbReference type="ChEBI" id="CHEBI:30616"/>
    </ligand>
</feature>
<feature type="transmembrane region" description="Helical" evidence="17">
    <location>
        <begin position="565"/>
        <end position="586"/>
    </location>
</feature>
<dbReference type="SFLD" id="SFLDF00027">
    <property type="entry name" value="p-type_atpase"/>
    <property type="match status" value="1"/>
</dbReference>
<dbReference type="PRINTS" id="PR00119">
    <property type="entry name" value="CATATPASE"/>
</dbReference>
<evidence type="ECO:0000256" key="11">
    <source>
        <dbReference type="ARBA" id="ARBA00023136"/>
    </source>
</evidence>
<dbReference type="InterPro" id="IPR023299">
    <property type="entry name" value="ATPase_P-typ_cyto_dom_N"/>
</dbReference>
<dbReference type="Pfam" id="PF00122">
    <property type="entry name" value="E1-E2_ATPase"/>
    <property type="match status" value="1"/>
</dbReference>
<gene>
    <name evidence="22" type="ORF">CANINC_001609</name>
</gene>
<dbReference type="GO" id="GO:0005802">
    <property type="term" value="C:trans-Golgi network"/>
    <property type="evidence" value="ECO:0007669"/>
    <property type="project" value="TreeGrafter"/>
</dbReference>
<evidence type="ECO:0000256" key="1">
    <source>
        <dbReference type="ARBA" id="ARBA00004141"/>
    </source>
</evidence>
<dbReference type="FunFam" id="3.40.50.1000:FF:000172">
    <property type="entry name" value="Phospholipid-transporting ATPase"/>
    <property type="match status" value="1"/>
</dbReference>
<comment type="subcellular location">
    <subcellularLocation>
        <location evidence="2">Endomembrane system</location>
    </subcellularLocation>
    <subcellularLocation>
        <location evidence="1 17">Membrane</location>
        <topology evidence="1 17">Multi-pass membrane protein</topology>
    </subcellularLocation>
</comment>
<dbReference type="GO" id="GO:0032456">
    <property type="term" value="P:endocytic recycling"/>
    <property type="evidence" value="ECO:0007669"/>
    <property type="project" value="TreeGrafter"/>
</dbReference>
<dbReference type="InterPro" id="IPR001757">
    <property type="entry name" value="P_typ_ATPase"/>
</dbReference>
<dbReference type="InterPro" id="IPR059000">
    <property type="entry name" value="ATPase_P-type_domA"/>
</dbReference>
<dbReference type="SFLD" id="SFLDG00002">
    <property type="entry name" value="C1.7:_P-type_atpase_like"/>
    <property type="match status" value="1"/>
</dbReference>
<keyword evidence="4 17" id="KW-0812">Transmembrane</keyword>
<keyword evidence="7 15" id="KW-0067">ATP-binding</keyword>
<dbReference type="InterPro" id="IPR018303">
    <property type="entry name" value="ATPase_P-typ_P_site"/>
</dbReference>
<comment type="caution">
    <text evidence="17">Lacks conserved residue(s) required for the propagation of feature annotation.</text>
</comment>
<protein>
    <recommendedName>
        <fullName evidence="17">Phospholipid-transporting ATPase</fullName>
        <ecNumber evidence="17">7.6.2.1</ecNumber>
    </recommendedName>
</protein>
<dbReference type="NCBIfam" id="TIGR01494">
    <property type="entry name" value="ATPase_P-type"/>
    <property type="match status" value="1"/>
</dbReference>
<evidence type="ECO:0000256" key="18">
    <source>
        <dbReference type="SAM" id="MobiDB-lite"/>
    </source>
</evidence>
<feature type="compositionally biased region" description="Polar residues" evidence="18">
    <location>
        <begin position="35"/>
        <end position="44"/>
    </location>
</feature>
<feature type="binding site" evidence="15">
    <location>
        <position position="679"/>
    </location>
    <ligand>
        <name>ATP</name>
        <dbReference type="ChEBI" id="CHEBI:30616"/>
    </ligand>
</feature>
<dbReference type="InterPro" id="IPR032631">
    <property type="entry name" value="P-type_ATPase_N"/>
</dbReference>
<evidence type="ECO:0000259" key="21">
    <source>
        <dbReference type="Pfam" id="PF16212"/>
    </source>
</evidence>
<organism evidence="22 23">
    <name type="scientific">Pichia inconspicua</name>
    <dbReference type="NCBI Taxonomy" id="52247"/>
    <lineage>
        <taxon>Eukaryota</taxon>
        <taxon>Fungi</taxon>
        <taxon>Dikarya</taxon>
        <taxon>Ascomycota</taxon>
        <taxon>Saccharomycotina</taxon>
        <taxon>Pichiomycetes</taxon>
        <taxon>Pichiales</taxon>
        <taxon>Pichiaceae</taxon>
        <taxon>Pichia</taxon>
    </lineage>
</organism>
<dbReference type="InterPro" id="IPR008250">
    <property type="entry name" value="ATPase_P-typ_transduc_dom_A_sf"/>
</dbReference>
<evidence type="ECO:0000256" key="7">
    <source>
        <dbReference type="ARBA" id="ARBA00022840"/>
    </source>
</evidence>
<dbReference type="GO" id="GO:0000287">
    <property type="term" value="F:magnesium ion binding"/>
    <property type="evidence" value="ECO:0007669"/>
    <property type="project" value="UniProtKB-UniRule"/>
</dbReference>
<feature type="compositionally biased region" description="Polar residues" evidence="18">
    <location>
        <begin position="731"/>
        <end position="745"/>
    </location>
</feature>
<feature type="binding site" evidence="15">
    <location>
        <position position="1056"/>
    </location>
    <ligand>
        <name>ATP</name>
        <dbReference type="ChEBI" id="CHEBI:30616"/>
    </ligand>
</feature>
<dbReference type="Pfam" id="PF16209">
    <property type="entry name" value="PhoLip_ATPase_N"/>
    <property type="match status" value="1"/>
</dbReference>
<feature type="binding site" evidence="16">
    <location>
        <position position="677"/>
    </location>
    <ligand>
        <name>Mg(2+)</name>
        <dbReference type="ChEBI" id="CHEBI:18420"/>
    </ligand>
</feature>
<comment type="cofactor">
    <cofactor evidence="16">
        <name>Mg(2+)</name>
        <dbReference type="ChEBI" id="CHEBI:18420"/>
    </cofactor>
</comment>
<sequence>MSKSWQQRNKYDSDELLNPFASRSDDVGRSVDDLNNMSSDSLLGTSMFPAKPPQRPASAARTRNRGYSLRSAQFDHYLDTRDNSINQTSESSQDIELKSVANTYNPRISIVNDDDLEDFSHYIGDEVNETFDDDDSSRPYSRKNSNVRFHTLATHESLLDINDAHFDYLNSREASLSDEISRIKRLKAKKNEKLALLKRLFLLLTGRRPELESVGGRRVPISIEVSKTELPFIKNKKGTSLLLDERNNKVYMDNLITSSRYTLISFLPRQLYAQFSKLANCYFMIVAILQLIPSWSTTGTTTTIIPLSVFISISMAREGWDDIKRHKLDKEENSKKVKVLKEYQPEHNSKFESEMRFSKSTTSLSKIRPSGQSYDLSFDDEINLESRAEEENSFQDEKLLRNLGVATIKTRWKDVRVGDIIKLDCDDWVPADIIILSSTNELGEVFVETMALDGETNLKSKIPNIELHKIANKAKNIFNLSGTINSEDPNLDLYNYEGSLELPNINTQKLETHALGPDNIIYRGSIIRNTDSCIGVVVFTGEETKIRMNAIKSPRVKAPKLQRKINIIVLFMVFLVLTMSLLSFLGEKILYNRYHDRNWYVAGEDAGAAATIVGYIIMFNTLIPLSLYVTMEIIKAVQMCLLQWDIDMYHLPSDTPAEARTATILEELGQVSYIFSDKTGTLTDNVMIFRKFSVAGVPWIHDIDKLTEKEDHSDPNDLTDVFLHNEDRTGHLTTTGRPSMASLSTSRKRKPEKLEKEIDHQDIKSSFEFIEYLQQHPQSVFAQKATMFLLSIALCHTCLPRKIVCERDSIDSIENIASNTGGDINGGIGNRKDDGNEEKIEYQAASPDELALVQAACDMGFVVYDKKLKKLTLKTYPHGFENEPEFTEYEILDIVDFTSARKRMSVIVKFPDGKIYLFCKGADNVIMERLSNAEIAEVEKDALTRSVSERRKAESDLIMRQRKSFDQGKGRRSPKLSMESLRASMNVDNNNIDALLEDDEERIVRETRKSFDVEKMRKYKLSKRQYIPSPQLLNDDNFVIGRTLQHIEEFSSDGLRTLLYSYREINENDYLKWSVKYAEAKASLVNRSDNIAKVGEEFERSLTLLGCTAIEDKLQEGVPETIERMRRAGIRMWMLTGDKRETAINIGYSCRLIKDYSTVIILSNEMNSIEQLQSIITVTEIEINDDKIAHCVIVIDGATLSEIENDKIIFQSFISLGIKADSVIVCRASPSQKANMVSSVRSIDKSKVTLAIGDGANDIAMIQTADLGIGITGKEGLQAARTSDYSIAQFRYLTKLLLVHGRYNYIRTSRFVLGTFYKEILFYLSQMMYQRYTLFTGSSLYESWSLSMFNTLFTSLPVLCIGMFDKDLQESTLIAIPELYSKGVKNETFNFIALLEWIIEAGLQSTCLTFTVLNVFGISSTIDNTTYPVGVILFTVFIILINTKLNILEMHNITKLNVISWSVSIIGWALWCMLLVGLYKSKPNTIFYVSHGLFEEFGRDIRFWSMILVAVMMGILISLIMYVIIHSIKVTDSERFQIIEKDPKLRCKMELASFDILKQRWTWLHDSQIKEEEEAEEEEGHGGNSFKFKKIINYATKFRDGPSEAVERRKRAGTMVNPYELPPDTPSIVVVNSNDQYVEELLPSGEIVKVKKNEGLNSGFRGYRRFLRGGNGTINEEDEDIDIDEILRNRAIELEE</sequence>
<evidence type="ECO:0000256" key="17">
    <source>
        <dbReference type="RuleBase" id="RU362033"/>
    </source>
</evidence>
<dbReference type="OrthoDB" id="377733at2759"/>
<keyword evidence="9 17" id="KW-1278">Translocase</keyword>
<feature type="binding site" evidence="15">
    <location>
        <position position="677"/>
    </location>
    <ligand>
        <name>ATP</name>
        <dbReference type="ChEBI" id="CHEBI:30616"/>
    </ligand>
</feature>
<feature type="transmembrane region" description="Helical" evidence="17">
    <location>
        <begin position="1459"/>
        <end position="1481"/>
    </location>
</feature>
<dbReference type="SUPFAM" id="SSF56784">
    <property type="entry name" value="HAD-like"/>
    <property type="match status" value="1"/>
</dbReference>
<feature type="binding site" evidence="15">
    <location>
        <position position="849"/>
    </location>
    <ligand>
        <name>ATP</name>
        <dbReference type="ChEBI" id="CHEBI:30616"/>
    </ligand>
</feature>
<dbReference type="Proteomes" id="UP000307173">
    <property type="component" value="Unassembled WGS sequence"/>
</dbReference>
<dbReference type="SFLD" id="SFLDS00003">
    <property type="entry name" value="Haloacid_Dehalogenase"/>
    <property type="match status" value="1"/>
</dbReference>
<dbReference type="PANTHER" id="PTHR24092">
    <property type="entry name" value="PROBABLE PHOSPHOLIPID-TRANSPORTING ATPASE"/>
    <property type="match status" value="1"/>
</dbReference>
<keyword evidence="23" id="KW-1185">Reference proteome</keyword>
<feature type="binding site" evidence="16">
    <location>
        <position position="1254"/>
    </location>
    <ligand>
        <name>Mg(2+)</name>
        <dbReference type="ChEBI" id="CHEBI:18420"/>
    </ligand>
</feature>
<feature type="binding site" evidence="15">
    <location>
        <position position="1137"/>
    </location>
    <ligand>
        <name>ATP</name>
        <dbReference type="ChEBI" id="CHEBI:30616"/>
    </ligand>
</feature>
<dbReference type="GO" id="GO:0140346">
    <property type="term" value="F:phosphatidylserine flippase activity"/>
    <property type="evidence" value="ECO:0007669"/>
    <property type="project" value="UniProtKB-ARBA"/>
</dbReference>
<feature type="domain" description="P-type ATPase N-terminal" evidence="20">
    <location>
        <begin position="247"/>
        <end position="304"/>
    </location>
</feature>
<dbReference type="SUPFAM" id="SSF81660">
    <property type="entry name" value="Metal cation-transporting ATPase, ATP-binding domain N"/>
    <property type="match status" value="1"/>
</dbReference>
<dbReference type="Pfam" id="PF16212">
    <property type="entry name" value="PhoLip_ATPase_C"/>
    <property type="match status" value="1"/>
</dbReference>
<dbReference type="GO" id="GO:0005524">
    <property type="term" value="F:ATP binding"/>
    <property type="evidence" value="ECO:0007669"/>
    <property type="project" value="UniProtKB-UniRule"/>
</dbReference>
<dbReference type="PROSITE" id="PS00154">
    <property type="entry name" value="ATPASE_E1_E2"/>
    <property type="match status" value="1"/>
</dbReference>
<evidence type="ECO:0000256" key="12">
    <source>
        <dbReference type="ARBA" id="ARBA00034036"/>
    </source>
</evidence>
<feature type="binding site" evidence="16">
    <location>
        <position position="679"/>
    </location>
    <ligand>
        <name>Mg(2+)</name>
        <dbReference type="ChEBI" id="CHEBI:18420"/>
    </ligand>
</feature>
<dbReference type="InterPro" id="IPR023298">
    <property type="entry name" value="ATPase_P-typ_TM_dom_sf"/>
</dbReference>
<dbReference type="InterPro" id="IPR032630">
    <property type="entry name" value="P_typ_ATPase_c"/>
</dbReference>
<feature type="binding site" evidence="15">
    <location>
        <position position="897"/>
    </location>
    <ligand>
        <name>ATP</name>
        <dbReference type="ChEBI" id="CHEBI:30616"/>
    </ligand>
</feature>
<evidence type="ECO:0000256" key="2">
    <source>
        <dbReference type="ARBA" id="ARBA00004308"/>
    </source>
</evidence>
<comment type="caution">
    <text evidence="22">The sequence shown here is derived from an EMBL/GenBank/DDBJ whole genome shotgun (WGS) entry which is preliminary data.</text>
</comment>
<feature type="domain" description="P-type ATPase A" evidence="19">
    <location>
        <begin position="410"/>
        <end position="546"/>
    </location>
</feature>
<dbReference type="EMBL" id="SELW01000247">
    <property type="protein sequence ID" value="TID29794.1"/>
    <property type="molecule type" value="Genomic_DNA"/>
</dbReference>
<evidence type="ECO:0000256" key="6">
    <source>
        <dbReference type="ARBA" id="ARBA00022741"/>
    </source>
</evidence>
<feature type="active site" description="4-aspartylphosphate intermediate" evidence="14">
    <location>
        <position position="677"/>
    </location>
</feature>
<evidence type="ECO:0000313" key="23">
    <source>
        <dbReference type="Proteomes" id="UP000307173"/>
    </source>
</evidence>
<feature type="binding site" evidence="15">
    <location>
        <position position="1138"/>
    </location>
    <ligand>
        <name>ATP</name>
        <dbReference type="ChEBI" id="CHEBI:30616"/>
    </ligand>
</feature>
<evidence type="ECO:0000256" key="8">
    <source>
        <dbReference type="ARBA" id="ARBA00022842"/>
    </source>
</evidence>
<keyword evidence="6 15" id="KW-0547">Nucleotide-binding</keyword>
<evidence type="ECO:0000256" key="10">
    <source>
        <dbReference type="ARBA" id="ARBA00022989"/>
    </source>
</evidence>
<feature type="transmembrane region" description="Helical" evidence="17">
    <location>
        <begin position="1501"/>
        <end position="1525"/>
    </location>
</feature>
<dbReference type="Gene3D" id="3.40.50.1000">
    <property type="entry name" value="HAD superfamily/HAD-like"/>
    <property type="match status" value="1"/>
</dbReference>
<evidence type="ECO:0000313" key="22">
    <source>
        <dbReference type="EMBL" id="TID29794.1"/>
    </source>
</evidence>
<comment type="similarity">
    <text evidence="3 17">Belongs to the cation transport ATPase (P-type) (TC 3.A.3) family. Type IV subfamily.</text>
</comment>
<evidence type="ECO:0000259" key="19">
    <source>
        <dbReference type="Pfam" id="PF00122"/>
    </source>
</evidence>
<evidence type="ECO:0000256" key="13">
    <source>
        <dbReference type="ARBA" id="ARBA00049128"/>
    </source>
</evidence>
<dbReference type="InterPro" id="IPR023214">
    <property type="entry name" value="HAD_sf"/>
</dbReference>
<feature type="binding site" evidence="15">
    <location>
        <position position="920"/>
    </location>
    <ligand>
        <name>ATP</name>
        <dbReference type="ChEBI" id="CHEBI:30616"/>
    </ligand>
</feature>
<feature type="region of interest" description="Disordered" evidence="18">
    <location>
        <begin position="1"/>
        <end position="66"/>
    </location>
</feature>
<reference evidence="22 23" key="1">
    <citation type="journal article" date="2019" name="Front. Genet.">
        <title>Whole-Genome Sequencing of the Opportunistic Yeast Pathogen Candida inconspicua Uncovers Its Hybrid Origin.</title>
        <authorList>
            <person name="Mixao V."/>
            <person name="Hansen A.P."/>
            <person name="Saus E."/>
            <person name="Boekhout T."/>
            <person name="Lass-Florl C."/>
            <person name="Gabaldon T."/>
        </authorList>
    </citation>
    <scope>NUCLEOTIDE SEQUENCE [LARGE SCALE GENOMIC DNA]</scope>
    <source>
        <strain evidence="22 23">CBS 180</strain>
    </source>
</reference>
<dbReference type="GO" id="GO:0016887">
    <property type="term" value="F:ATP hydrolysis activity"/>
    <property type="evidence" value="ECO:0007669"/>
    <property type="project" value="InterPro"/>
</dbReference>
<dbReference type="SUPFAM" id="SSF81653">
    <property type="entry name" value="Calcium ATPase, transduction domain A"/>
    <property type="match status" value="1"/>
</dbReference>
<dbReference type="Pfam" id="PF13246">
    <property type="entry name" value="Cation_ATPase"/>
    <property type="match status" value="2"/>
</dbReference>
<evidence type="ECO:0000256" key="16">
    <source>
        <dbReference type="PIRSR" id="PIRSR606539-3"/>
    </source>
</evidence>
<dbReference type="GO" id="GO:0005886">
    <property type="term" value="C:plasma membrane"/>
    <property type="evidence" value="ECO:0007669"/>
    <property type="project" value="TreeGrafter"/>
</dbReference>
<feature type="transmembrane region" description="Helical" evidence="17">
    <location>
        <begin position="606"/>
        <end position="629"/>
    </location>
</feature>
<feature type="binding site" evidence="16">
    <location>
        <position position="1258"/>
    </location>
    <ligand>
        <name>Mg(2+)</name>
        <dbReference type="ChEBI" id="CHEBI:18420"/>
    </ligand>
</feature>
<dbReference type="SUPFAM" id="SSF81665">
    <property type="entry name" value="Calcium ATPase, transmembrane domain M"/>
    <property type="match status" value="1"/>
</dbReference>
<dbReference type="InterPro" id="IPR044492">
    <property type="entry name" value="P_typ_ATPase_HD_dom"/>
</dbReference>
<feature type="binding site" evidence="15">
    <location>
        <position position="1136"/>
    </location>
    <ligand>
        <name>ATP</name>
        <dbReference type="ChEBI" id="CHEBI:30616"/>
    </ligand>
</feature>
<dbReference type="InterPro" id="IPR036412">
    <property type="entry name" value="HAD-like_sf"/>
</dbReference>
<accession>A0A4T0X4U0</accession>
<dbReference type="GO" id="GO:0006892">
    <property type="term" value="P:post-Golgi vesicle-mediated transport"/>
    <property type="evidence" value="ECO:0007669"/>
    <property type="project" value="TreeGrafter"/>
</dbReference>
<feature type="binding site" evidence="15">
    <location>
        <position position="1258"/>
    </location>
    <ligand>
        <name>ATP</name>
        <dbReference type="ChEBI" id="CHEBI:30616"/>
    </ligand>
</feature>
<dbReference type="Gene3D" id="3.40.1110.10">
    <property type="entry name" value="Calcium-transporting ATPase, cytoplasmic domain N"/>
    <property type="match status" value="1"/>
</dbReference>
<evidence type="ECO:0000256" key="5">
    <source>
        <dbReference type="ARBA" id="ARBA00022723"/>
    </source>
</evidence>